<dbReference type="eggNOG" id="COG2191">
    <property type="taxonomic scope" value="Bacteria"/>
</dbReference>
<evidence type="ECO:0000259" key="1">
    <source>
        <dbReference type="Pfam" id="PF02663"/>
    </source>
</evidence>
<dbReference type="HOGENOM" id="CLU_087508_0_0_9"/>
<dbReference type="AlphaFoldDB" id="W0ECH1"/>
<sequence>MCVEKTPWEQVTDFHGHTCPGIAIGYRVAVLAQKEMGIRPTSDSELLIKAESRSCALDAFQIINKATIGRKALMIEDTHQPIYWFHFAGTQELLKISVNSALMKRLDSSHPGPLSPREKQNRNLEMIQLILTTDEEDFCSLERVPGVLTKG</sequence>
<dbReference type="RefSeq" id="WP_006715567.1">
    <property type="nucleotide sequence ID" value="NZ_CP007032.1"/>
</dbReference>
<dbReference type="Gene3D" id="3.30.1330.130">
    <property type="match status" value="1"/>
</dbReference>
<dbReference type="Proteomes" id="UP000010847">
    <property type="component" value="Chromosome"/>
</dbReference>
<dbReference type="SUPFAM" id="SSF143555">
    <property type="entry name" value="FwdE-like"/>
    <property type="match status" value="1"/>
</dbReference>
<dbReference type="InterPro" id="IPR003814">
    <property type="entry name" value="FmdEsu_dom"/>
</dbReference>
<dbReference type="STRING" id="871968.DESME_06550"/>
<dbReference type="PANTHER" id="PTHR39418">
    <property type="entry name" value="DEHYDROGENASE-RELATED"/>
    <property type="match status" value="1"/>
</dbReference>
<evidence type="ECO:0000313" key="2">
    <source>
        <dbReference type="EMBL" id="AHF06756.1"/>
    </source>
</evidence>
<protein>
    <submittedName>
        <fullName evidence="2">Formylmethanofuran dehydrogenase subunit E</fullName>
    </submittedName>
</protein>
<dbReference type="KEGG" id="dmt:DESME_06550"/>
<feature type="domain" description="Formylmethanofuran dehydrogenase subunit E" evidence="1">
    <location>
        <begin position="14"/>
        <end position="139"/>
    </location>
</feature>
<dbReference type="InterPro" id="IPR053194">
    <property type="entry name" value="tRNA_methyltr_O"/>
</dbReference>
<dbReference type="PANTHER" id="PTHR39418:SF1">
    <property type="entry name" value="DEHYDROGENASE"/>
    <property type="match status" value="1"/>
</dbReference>
<organism evidence="2 3">
    <name type="scientific">Desulfitobacterium metallireducens DSM 15288</name>
    <dbReference type="NCBI Taxonomy" id="871968"/>
    <lineage>
        <taxon>Bacteria</taxon>
        <taxon>Bacillati</taxon>
        <taxon>Bacillota</taxon>
        <taxon>Clostridia</taxon>
        <taxon>Eubacteriales</taxon>
        <taxon>Desulfitobacteriaceae</taxon>
        <taxon>Desulfitobacterium</taxon>
    </lineage>
</organism>
<dbReference type="Pfam" id="PF02663">
    <property type="entry name" value="FmdE"/>
    <property type="match status" value="1"/>
</dbReference>
<accession>W0ECH1</accession>
<proteinExistence type="predicted"/>
<name>W0ECH1_9FIRM</name>
<reference evidence="2 3" key="1">
    <citation type="submission" date="2013-12" db="EMBL/GenBank/DDBJ databases">
        <authorList>
            <consortium name="DOE Joint Genome Institute"/>
            <person name="Smidt H."/>
            <person name="Huntemann M."/>
            <person name="Han J."/>
            <person name="Chen A."/>
            <person name="Kyrpides N."/>
            <person name="Mavromatis K."/>
            <person name="Markowitz V."/>
            <person name="Palaniappan K."/>
            <person name="Ivanova N."/>
            <person name="Schaumberg A."/>
            <person name="Pati A."/>
            <person name="Liolios K."/>
            <person name="Nordberg H.P."/>
            <person name="Cantor M.N."/>
            <person name="Hua S.X."/>
            <person name="Woyke T."/>
        </authorList>
    </citation>
    <scope>NUCLEOTIDE SEQUENCE [LARGE SCALE GENOMIC DNA]</scope>
    <source>
        <strain evidence="3">DSM 15288</strain>
    </source>
</reference>
<evidence type="ECO:0000313" key="3">
    <source>
        <dbReference type="Proteomes" id="UP000010847"/>
    </source>
</evidence>
<keyword evidence="3" id="KW-1185">Reference proteome</keyword>
<gene>
    <name evidence="2" type="ORF">DESME_06550</name>
</gene>
<dbReference type="EMBL" id="CP007032">
    <property type="protein sequence ID" value="AHF06756.1"/>
    <property type="molecule type" value="Genomic_DNA"/>
</dbReference>
<dbReference type="OrthoDB" id="9804309at2"/>